<evidence type="ECO:0000256" key="1">
    <source>
        <dbReference type="ARBA" id="ARBA00006484"/>
    </source>
</evidence>
<dbReference type="RefSeq" id="WP_269128332.1">
    <property type="nucleotide sequence ID" value="NZ_CP114058.1"/>
</dbReference>
<dbReference type="PANTHER" id="PTHR43639">
    <property type="entry name" value="OXIDOREDUCTASE, SHORT-CHAIN DEHYDROGENASE/REDUCTASE FAMILY (AFU_ORTHOLOGUE AFUA_5G02870)"/>
    <property type="match status" value="1"/>
</dbReference>
<dbReference type="Pfam" id="PF00106">
    <property type="entry name" value="adh_short"/>
    <property type="match status" value="1"/>
</dbReference>
<dbReference type="InterPro" id="IPR036291">
    <property type="entry name" value="NAD(P)-bd_dom_sf"/>
</dbReference>
<sequence>MNLSLENQVALVTGASSGLGYACADALAAAGACVVINYNSHAEPAEALAEKFAPEAARPLPSGLMCPKRKTSSG</sequence>
<gene>
    <name evidence="3" type="ORF">O1V66_04700</name>
</gene>
<dbReference type="Gene3D" id="3.40.50.720">
    <property type="entry name" value="NAD(P)-binding Rossmann-like Domain"/>
    <property type="match status" value="1"/>
</dbReference>
<dbReference type="EMBL" id="CP114058">
    <property type="protein sequence ID" value="WAT02989.1"/>
    <property type="molecule type" value="Genomic_DNA"/>
</dbReference>
<proteinExistence type="inferred from homology"/>
<organism evidence="3 4">
    <name type="scientific">Rouxiella chamberiensis</name>
    <dbReference type="NCBI Taxonomy" id="1513468"/>
    <lineage>
        <taxon>Bacteria</taxon>
        <taxon>Pseudomonadati</taxon>
        <taxon>Pseudomonadota</taxon>
        <taxon>Gammaproteobacteria</taxon>
        <taxon>Enterobacterales</taxon>
        <taxon>Yersiniaceae</taxon>
        <taxon>Rouxiella</taxon>
    </lineage>
</organism>
<keyword evidence="2" id="KW-0560">Oxidoreductase</keyword>
<comment type="similarity">
    <text evidence="1">Belongs to the short-chain dehydrogenases/reductases (SDR) family.</text>
</comment>
<accession>A0ABY7HU77</accession>
<reference evidence="3" key="1">
    <citation type="submission" date="2022-12" db="EMBL/GenBank/DDBJ databases">
        <title>Complete genome sequence of an Australian strain of Rouxiella badensis DAR84756 and resolution of the R. badensis DSM100043 and R. chamberiensis DSM28324 genomes.</title>
        <authorList>
            <person name="Paul S."/>
            <person name="Anderson P.J."/>
            <person name="Maynard G."/>
            <person name="Dyall-Smith M."/>
            <person name="Kudinha T."/>
        </authorList>
    </citation>
    <scope>NUCLEOTIDE SEQUENCE</scope>
    <source>
        <strain evidence="3">DSM 28324</strain>
    </source>
</reference>
<evidence type="ECO:0000256" key="2">
    <source>
        <dbReference type="ARBA" id="ARBA00023002"/>
    </source>
</evidence>
<evidence type="ECO:0000313" key="3">
    <source>
        <dbReference type="EMBL" id="WAT02989.1"/>
    </source>
</evidence>
<dbReference type="SUPFAM" id="SSF51735">
    <property type="entry name" value="NAD(P)-binding Rossmann-fold domains"/>
    <property type="match status" value="1"/>
</dbReference>
<dbReference type="InterPro" id="IPR002347">
    <property type="entry name" value="SDR_fam"/>
</dbReference>
<evidence type="ECO:0000313" key="4">
    <source>
        <dbReference type="Proteomes" id="UP001164712"/>
    </source>
</evidence>
<dbReference type="Proteomes" id="UP001164712">
    <property type="component" value="Chromosome"/>
</dbReference>
<dbReference type="PANTHER" id="PTHR43639:SF1">
    <property type="entry name" value="SHORT-CHAIN DEHYDROGENASE_REDUCTASE FAMILY PROTEIN"/>
    <property type="match status" value="1"/>
</dbReference>
<name>A0ABY7HU77_9GAMM</name>
<keyword evidence="4" id="KW-1185">Reference proteome</keyword>
<protein>
    <submittedName>
        <fullName evidence="3">SDR family NAD(P)-dependent oxidoreductase</fullName>
    </submittedName>
</protein>